<proteinExistence type="predicted"/>
<dbReference type="Gene3D" id="2.160.10.10">
    <property type="entry name" value="Hexapeptide repeat proteins"/>
    <property type="match status" value="1"/>
</dbReference>
<reference evidence="1 2" key="1">
    <citation type="submission" date="2020-05" db="EMBL/GenBank/DDBJ databases">
        <title>Azospirillum oleiclasticum sp. nov, a nitrogen-fixing and heavy crude oil-emulsifying bacterium isolated from the crude oil of Yumen Oilfield.</title>
        <authorList>
            <person name="Wu D."/>
            <person name="Cai M."/>
            <person name="Zhang X."/>
        </authorList>
    </citation>
    <scope>NUCLEOTIDE SEQUENCE [LARGE SCALE GENOMIC DNA]</scope>
    <source>
        <strain evidence="1 2">ROY-1-1-2</strain>
    </source>
</reference>
<dbReference type="PANTHER" id="PTHR13061:SF29">
    <property type="entry name" value="GAMMA CARBONIC ANHYDRASE-LIKE 1, MITOCHONDRIAL-RELATED"/>
    <property type="match status" value="1"/>
</dbReference>
<dbReference type="InterPro" id="IPR047324">
    <property type="entry name" value="LbH_gamma_CA-like"/>
</dbReference>
<protein>
    <submittedName>
        <fullName evidence="1">Gamma carbonic anhydrase family protein</fullName>
    </submittedName>
</protein>
<name>A0ABX2TEC8_9PROT</name>
<dbReference type="InterPro" id="IPR001451">
    <property type="entry name" value="Hexapep"/>
</dbReference>
<dbReference type="RefSeq" id="WP_180283140.1">
    <property type="nucleotide sequence ID" value="NZ_JABFDB010000011.1"/>
</dbReference>
<dbReference type="SUPFAM" id="SSF51161">
    <property type="entry name" value="Trimeric LpxA-like enzymes"/>
    <property type="match status" value="1"/>
</dbReference>
<comment type="caution">
    <text evidence="1">The sequence shown here is derived from an EMBL/GenBank/DDBJ whole genome shotgun (WGS) entry which is preliminary data.</text>
</comment>
<dbReference type="PANTHER" id="PTHR13061">
    <property type="entry name" value="DYNACTIN SUBUNIT P25"/>
    <property type="match status" value="1"/>
</dbReference>
<gene>
    <name evidence="1" type="ORF">HND93_16815</name>
</gene>
<dbReference type="InterPro" id="IPR050484">
    <property type="entry name" value="Transf_Hexapept/Carb_Anhydrase"/>
</dbReference>
<evidence type="ECO:0000313" key="1">
    <source>
        <dbReference type="EMBL" id="NYZ21379.1"/>
    </source>
</evidence>
<accession>A0ABX2TEC8</accession>
<sequence>MPVYSLNGHTPTLPESGRVWIAPGARVIGRVRLGEDVSVWFNAVLRADTEDVTIGDRSNVQDGAVMHADPGFPLTVGPDCTVGHGAILHGCTVGAGSLIGMGATIMNGAVVGRNAVVGANTLIREGQSFPDGAVVVGNPARLVKTLDPDSSMGAEAAARYVERGGQYREGLRAVDGAEE</sequence>
<dbReference type="EMBL" id="JABFDB010000011">
    <property type="protein sequence ID" value="NYZ21379.1"/>
    <property type="molecule type" value="Genomic_DNA"/>
</dbReference>
<organism evidence="1 2">
    <name type="scientific">Azospirillum oleiclasticum</name>
    <dbReference type="NCBI Taxonomy" id="2735135"/>
    <lineage>
        <taxon>Bacteria</taxon>
        <taxon>Pseudomonadati</taxon>
        <taxon>Pseudomonadota</taxon>
        <taxon>Alphaproteobacteria</taxon>
        <taxon>Rhodospirillales</taxon>
        <taxon>Azospirillaceae</taxon>
        <taxon>Azospirillum</taxon>
    </lineage>
</organism>
<keyword evidence="2" id="KW-1185">Reference proteome</keyword>
<dbReference type="CDD" id="cd04645">
    <property type="entry name" value="LbH_gamma_CA_like"/>
    <property type="match status" value="1"/>
</dbReference>
<dbReference type="InterPro" id="IPR011004">
    <property type="entry name" value="Trimer_LpxA-like_sf"/>
</dbReference>
<dbReference type="Proteomes" id="UP000584642">
    <property type="component" value="Unassembled WGS sequence"/>
</dbReference>
<dbReference type="Pfam" id="PF00132">
    <property type="entry name" value="Hexapep"/>
    <property type="match status" value="1"/>
</dbReference>
<evidence type="ECO:0000313" key="2">
    <source>
        <dbReference type="Proteomes" id="UP000584642"/>
    </source>
</evidence>